<evidence type="ECO:0000313" key="3">
    <source>
        <dbReference type="Proteomes" id="UP001153269"/>
    </source>
</evidence>
<name>A0A9N7YT55_PLEPL</name>
<reference evidence="2" key="1">
    <citation type="submission" date="2020-03" db="EMBL/GenBank/DDBJ databases">
        <authorList>
            <person name="Weist P."/>
        </authorList>
    </citation>
    <scope>NUCLEOTIDE SEQUENCE</scope>
</reference>
<proteinExistence type="predicted"/>
<comment type="caution">
    <text evidence="2">The sequence shown here is derived from an EMBL/GenBank/DDBJ whole genome shotgun (WGS) entry which is preliminary data.</text>
</comment>
<keyword evidence="3" id="KW-1185">Reference proteome</keyword>
<accession>A0A9N7YT55</accession>
<dbReference type="Proteomes" id="UP001153269">
    <property type="component" value="Unassembled WGS sequence"/>
</dbReference>
<sequence>MQKWREEEEEEEEERRRRKVGGGVGEQERGTEEWGSWPRTNRGTAMHVPAQRAQHIQMDRKRGGWKMGREGKRRRVSENKGRVITDEEADKETGGGGGESCNMQRFL</sequence>
<feature type="compositionally biased region" description="Basic and acidic residues" evidence="1">
    <location>
        <begin position="57"/>
        <end position="85"/>
    </location>
</feature>
<organism evidence="2 3">
    <name type="scientific">Pleuronectes platessa</name>
    <name type="common">European plaice</name>
    <dbReference type="NCBI Taxonomy" id="8262"/>
    <lineage>
        <taxon>Eukaryota</taxon>
        <taxon>Metazoa</taxon>
        <taxon>Chordata</taxon>
        <taxon>Craniata</taxon>
        <taxon>Vertebrata</taxon>
        <taxon>Euteleostomi</taxon>
        <taxon>Actinopterygii</taxon>
        <taxon>Neopterygii</taxon>
        <taxon>Teleostei</taxon>
        <taxon>Neoteleostei</taxon>
        <taxon>Acanthomorphata</taxon>
        <taxon>Carangaria</taxon>
        <taxon>Pleuronectiformes</taxon>
        <taxon>Pleuronectoidei</taxon>
        <taxon>Pleuronectidae</taxon>
        <taxon>Pleuronectes</taxon>
    </lineage>
</organism>
<gene>
    <name evidence="2" type="ORF">PLEPLA_LOCUS31217</name>
</gene>
<evidence type="ECO:0000256" key="1">
    <source>
        <dbReference type="SAM" id="MobiDB-lite"/>
    </source>
</evidence>
<dbReference type="EMBL" id="CADEAL010003112">
    <property type="protein sequence ID" value="CAB1443501.1"/>
    <property type="molecule type" value="Genomic_DNA"/>
</dbReference>
<dbReference type="AlphaFoldDB" id="A0A9N7YT55"/>
<feature type="region of interest" description="Disordered" evidence="1">
    <location>
        <begin position="1"/>
        <end position="107"/>
    </location>
</feature>
<evidence type="ECO:0000313" key="2">
    <source>
        <dbReference type="EMBL" id="CAB1443501.1"/>
    </source>
</evidence>
<protein>
    <submittedName>
        <fullName evidence="2">Uncharacterized protein</fullName>
    </submittedName>
</protein>